<protein>
    <submittedName>
        <fullName evidence="5">Phosphatidylserine decarboxylase-related</fullName>
    </submittedName>
</protein>
<dbReference type="STRING" id="526222.Desal_2266"/>
<dbReference type="eggNOG" id="COG0688">
    <property type="taxonomic scope" value="Bacteria"/>
</dbReference>
<evidence type="ECO:0000256" key="1">
    <source>
        <dbReference type="ARBA" id="ARBA00022793"/>
    </source>
</evidence>
<keyword evidence="1" id="KW-0210">Decarboxylase</keyword>
<dbReference type="EMBL" id="CP001649">
    <property type="protein sequence ID" value="ACS80322.1"/>
    <property type="molecule type" value="Genomic_DNA"/>
</dbReference>
<organism evidence="5 6">
    <name type="scientific">Maridesulfovibrio salexigens (strain ATCC 14822 / DSM 2638 / NCIMB 8403 / VKM B-1763)</name>
    <name type="common">Desulfovibrio salexigens</name>
    <dbReference type="NCBI Taxonomy" id="526222"/>
    <lineage>
        <taxon>Bacteria</taxon>
        <taxon>Pseudomonadati</taxon>
        <taxon>Thermodesulfobacteriota</taxon>
        <taxon>Desulfovibrionia</taxon>
        <taxon>Desulfovibrionales</taxon>
        <taxon>Desulfovibrionaceae</taxon>
        <taxon>Maridesulfovibrio</taxon>
    </lineage>
</organism>
<evidence type="ECO:0000256" key="2">
    <source>
        <dbReference type="ARBA" id="ARBA00023145"/>
    </source>
</evidence>
<dbReference type="KEGG" id="dsa:Desal_2266"/>
<dbReference type="GO" id="GO:0004609">
    <property type="term" value="F:phosphatidylserine decarboxylase activity"/>
    <property type="evidence" value="ECO:0007669"/>
    <property type="project" value="InterPro"/>
</dbReference>
<accession>C6BWP2</accession>
<dbReference type="PANTHER" id="PTHR10067">
    <property type="entry name" value="PHOSPHATIDYLSERINE DECARBOXYLASE"/>
    <property type="match status" value="1"/>
</dbReference>
<proteinExistence type="predicted"/>
<evidence type="ECO:0000313" key="5">
    <source>
        <dbReference type="EMBL" id="ACS80322.1"/>
    </source>
</evidence>
<sequence>MSKKYLTFTLILLVFLSIPYISFGAGYTIPDDCPCKESISELVQSYEGDQVFKLLIDEAFQNIQPIPEGYRAGGNPWQGKSFADMVPFFVEWCSFLPEAKGSSDNGLLYIEQMDLFAYKNPFGRAAFQTRPGVMIFDNFAKERGDFLNSKASTKFVARWLADPRIEKEEYVLPDPKAADGGFKSYNEFFSRKFKDIKKVRPQTMPERDYVIGAPTDAIVNTIPAKLVAESATIPTKGMQVLNIRQLLAGSKYWEKFVGGTAMSCILMPNTYHHYHSPVSGKVLETRLVDGALLGMEDFPKFVPPSGNVGYFGASFGAFESYQRGYFIIDTGKYGLVGVVPVGLSTVGSVIFENKFLKGNGSVAVKRGDELGHFLYGGSLVILIFEPGKYKSGAIKVRLGNQIGIFDTGANN</sequence>
<dbReference type="HOGENOM" id="CLU_043148_1_1_7"/>
<gene>
    <name evidence="5" type="ordered locus">Desal_2266</name>
</gene>
<dbReference type="RefSeq" id="WP_015852138.1">
    <property type="nucleotide sequence ID" value="NC_012881.1"/>
</dbReference>
<evidence type="ECO:0000256" key="4">
    <source>
        <dbReference type="ARBA" id="ARBA00023317"/>
    </source>
</evidence>
<evidence type="ECO:0000313" key="6">
    <source>
        <dbReference type="Proteomes" id="UP000002601"/>
    </source>
</evidence>
<dbReference type="Pfam" id="PF02666">
    <property type="entry name" value="PS_Dcarbxylase"/>
    <property type="match status" value="1"/>
</dbReference>
<keyword evidence="3" id="KW-0456">Lyase</keyword>
<dbReference type="AlphaFoldDB" id="C6BWP2"/>
<dbReference type="Proteomes" id="UP000002601">
    <property type="component" value="Chromosome"/>
</dbReference>
<name>C6BWP2_MARSD</name>
<dbReference type="OrthoDB" id="9802030at2"/>
<keyword evidence="2" id="KW-0865">Zymogen</keyword>
<evidence type="ECO:0000256" key="3">
    <source>
        <dbReference type="ARBA" id="ARBA00023239"/>
    </source>
</evidence>
<dbReference type="GO" id="GO:0008654">
    <property type="term" value="P:phospholipid biosynthetic process"/>
    <property type="evidence" value="ECO:0007669"/>
    <property type="project" value="InterPro"/>
</dbReference>
<keyword evidence="4" id="KW-0670">Pyruvate</keyword>
<dbReference type="InterPro" id="IPR003817">
    <property type="entry name" value="PS_Dcarbxylase"/>
</dbReference>
<reference evidence="5 6" key="1">
    <citation type="submission" date="2009-06" db="EMBL/GenBank/DDBJ databases">
        <title>Complete sequence of Desulfovibrio salexigens DSM 2638.</title>
        <authorList>
            <consortium name="US DOE Joint Genome Institute"/>
            <person name="Lucas S."/>
            <person name="Copeland A."/>
            <person name="Lapidus A."/>
            <person name="Glavina del Rio T."/>
            <person name="Tice H."/>
            <person name="Bruce D."/>
            <person name="Goodwin L."/>
            <person name="Pitluck S."/>
            <person name="Munk A.C."/>
            <person name="Brettin T."/>
            <person name="Detter J.C."/>
            <person name="Han C."/>
            <person name="Tapia R."/>
            <person name="Larimer F."/>
            <person name="Land M."/>
            <person name="Hauser L."/>
            <person name="Kyrpides N."/>
            <person name="Anderson I."/>
            <person name="Wall J.D."/>
            <person name="Arkin A.P."/>
            <person name="Dehal P."/>
            <person name="Chivian D."/>
            <person name="Giles B."/>
            <person name="Hazen T.C."/>
        </authorList>
    </citation>
    <scope>NUCLEOTIDE SEQUENCE [LARGE SCALE GENOMIC DNA]</scope>
    <source>
        <strain evidence="6">ATCC 14822 / DSM 2638 / NCIMB 8403 / VKM B-1763</strain>
    </source>
</reference>
<dbReference type="PANTHER" id="PTHR10067:SF13">
    <property type="entry name" value="PHOSPHATIDYLSERINE DECARBOXYLASE"/>
    <property type="match status" value="1"/>
</dbReference>
<keyword evidence="6" id="KW-1185">Reference proteome</keyword>